<keyword evidence="13" id="KW-1185">Reference proteome</keyword>
<evidence type="ECO:0000256" key="8">
    <source>
        <dbReference type="ARBA" id="ARBA00022691"/>
    </source>
</evidence>
<keyword evidence="7 12" id="KW-0808">Transferase</keyword>
<evidence type="ECO:0000256" key="1">
    <source>
        <dbReference type="ARBA" id="ARBA00004496"/>
    </source>
</evidence>
<dbReference type="GO" id="GO:0005737">
    <property type="term" value="C:cytoplasm"/>
    <property type="evidence" value="ECO:0007669"/>
    <property type="project" value="UniProtKB-SubCell"/>
</dbReference>
<evidence type="ECO:0000256" key="10">
    <source>
        <dbReference type="ARBA" id="ARBA00031323"/>
    </source>
</evidence>
<gene>
    <name evidence="12" type="ORF">SAMN05444955_112118</name>
</gene>
<dbReference type="GO" id="GO:0004719">
    <property type="term" value="F:protein-L-isoaspartate (D-aspartate) O-methyltransferase activity"/>
    <property type="evidence" value="ECO:0007669"/>
    <property type="project" value="UniProtKB-EC"/>
</dbReference>
<comment type="similarity">
    <text evidence="2">Belongs to the methyltransferase superfamily. L-isoaspartyl/D-aspartyl protein methyltransferase family.</text>
</comment>
<evidence type="ECO:0000313" key="13">
    <source>
        <dbReference type="Proteomes" id="UP000199695"/>
    </source>
</evidence>
<evidence type="ECO:0000256" key="2">
    <source>
        <dbReference type="ARBA" id="ARBA00005369"/>
    </source>
</evidence>
<evidence type="ECO:0000256" key="6">
    <source>
        <dbReference type="ARBA" id="ARBA00022603"/>
    </source>
</evidence>
<dbReference type="RefSeq" id="WP_170839941.1">
    <property type="nucleotide sequence ID" value="NZ_FOCQ01000012.1"/>
</dbReference>
<reference evidence="12 13" key="1">
    <citation type="submission" date="2016-10" db="EMBL/GenBank/DDBJ databases">
        <authorList>
            <person name="de Groot N.N."/>
        </authorList>
    </citation>
    <scope>NUCLEOTIDE SEQUENCE [LARGE SCALE GENOMIC DNA]</scope>
    <source>
        <strain evidence="12 13">DSM 46701</strain>
    </source>
</reference>
<evidence type="ECO:0000256" key="11">
    <source>
        <dbReference type="ARBA" id="ARBA00031350"/>
    </source>
</evidence>
<dbReference type="CDD" id="cd02440">
    <property type="entry name" value="AdoMet_MTases"/>
    <property type="match status" value="1"/>
</dbReference>
<name>A0A1H8GX61_9BACL</name>
<organism evidence="12 13">
    <name type="scientific">Lihuaxuella thermophila</name>
    <dbReference type="NCBI Taxonomy" id="1173111"/>
    <lineage>
        <taxon>Bacteria</taxon>
        <taxon>Bacillati</taxon>
        <taxon>Bacillota</taxon>
        <taxon>Bacilli</taxon>
        <taxon>Bacillales</taxon>
        <taxon>Thermoactinomycetaceae</taxon>
        <taxon>Lihuaxuella</taxon>
    </lineage>
</organism>
<keyword evidence="5" id="KW-0963">Cytoplasm</keyword>
<evidence type="ECO:0000256" key="9">
    <source>
        <dbReference type="ARBA" id="ARBA00030757"/>
    </source>
</evidence>
<dbReference type="AlphaFoldDB" id="A0A1H8GX61"/>
<evidence type="ECO:0000256" key="3">
    <source>
        <dbReference type="ARBA" id="ARBA00011890"/>
    </source>
</evidence>
<dbReference type="STRING" id="1173111.SAMN05444955_112118"/>
<comment type="subcellular location">
    <subcellularLocation>
        <location evidence="1">Cytoplasm</location>
    </subcellularLocation>
</comment>
<evidence type="ECO:0000256" key="5">
    <source>
        <dbReference type="ARBA" id="ARBA00022490"/>
    </source>
</evidence>
<dbReference type="PANTHER" id="PTHR11579">
    <property type="entry name" value="PROTEIN-L-ISOASPARTATE O-METHYLTRANSFERASE"/>
    <property type="match status" value="1"/>
</dbReference>
<proteinExistence type="inferred from homology"/>
<sequence length="332" mass="37260">MSRVDEAFQNVNRDEFVLREDGSIVIQSTASNAIKSGLEMLDVKEGSRVLEIGTGSGFSGALLSYLAGSSGTVVSLDIEPELTRRARELFKQKNITNVRFETKDGREGFESEAPYDRIIAWATPEHIPDAWKDQVSNGGILVTPFRVLPIARCTVTVSLRKVDGVLKGESVSGEGYIMMSSEPIQDIEKFAGYQIHADLIGKGEDPVWASSIWMKQFQGKEWLERFDAMQSETSPFQEKGEEIRAYLLGKNPEGFTYAFHPDSGYWVGYSSPDGFALVSERQPKQWVVTDKIHKDVLCDWWDDWKRLGKPSYEQLQPYMAGNQIKVKLKGGV</sequence>
<dbReference type="EMBL" id="FOCQ01000012">
    <property type="protein sequence ID" value="SEN48662.1"/>
    <property type="molecule type" value="Genomic_DNA"/>
</dbReference>
<dbReference type="InterPro" id="IPR000682">
    <property type="entry name" value="PCMT"/>
</dbReference>
<protein>
    <recommendedName>
        <fullName evidence="4">Protein-L-isoaspartate O-methyltransferase</fullName>
        <ecNumber evidence="3">2.1.1.77</ecNumber>
    </recommendedName>
    <alternativeName>
        <fullName evidence="11">L-isoaspartyl protein carboxyl methyltransferase</fullName>
    </alternativeName>
    <alternativeName>
        <fullName evidence="9">Protein L-isoaspartyl methyltransferase</fullName>
    </alternativeName>
    <alternativeName>
        <fullName evidence="10">Protein-beta-aspartate methyltransferase</fullName>
    </alternativeName>
</protein>
<dbReference type="Gene3D" id="3.40.50.150">
    <property type="entry name" value="Vaccinia Virus protein VP39"/>
    <property type="match status" value="1"/>
</dbReference>
<keyword evidence="6 12" id="KW-0489">Methyltransferase</keyword>
<evidence type="ECO:0000256" key="7">
    <source>
        <dbReference type="ARBA" id="ARBA00022679"/>
    </source>
</evidence>
<dbReference type="EC" id="2.1.1.77" evidence="3"/>
<keyword evidence="8" id="KW-0949">S-adenosyl-L-methionine</keyword>
<evidence type="ECO:0000256" key="4">
    <source>
        <dbReference type="ARBA" id="ARBA00013346"/>
    </source>
</evidence>
<dbReference type="Pfam" id="PF01135">
    <property type="entry name" value="PCMT"/>
    <property type="match status" value="1"/>
</dbReference>
<evidence type="ECO:0000313" key="12">
    <source>
        <dbReference type="EMBL" id="SEN48662.1"/>
    </source>
</evidence>
<dbReference type="InterPro" id="IPR029063">
    <property type="entry name" value="SAM-dependent_MTases_sf"/>
</dbReference>
<dbReference type="SUPFAM" id="SSF53335">
    <property type="entry name" value="S-adenosyl-L-methionine-dependent methyltransferases"/>
    <property type="match status" value="1"/>
</dbReference>
<dbReference type="PANTHER" id="PTHR11579:SF0">
    <property type="entry name" value="PROTEIN-L-ISOASPARTATE(D-ASPARTATE) O-METHYLTRANSFERASE"/>
    <property type="match status" value="1"/>
</dbReference>
<dbReference type="Proteomes" id="UP000199695">
    <property type="component" value="Unassembled WGS sequence"/>
</dbReference>
<accession>A0A1H8GX61</accession>
<dbReference type="GO" id="GO:0032259">
    <property type="term" value="P:methylation"/>
    <property type="evidence" value="ECO:0007669"/>
    <property type="project" value="UniProtKB-KW"/>
</dbReference>